<gene>
    <name evidence="3" type="ORF">COR50_10405</name>
</gene>
<proteinExistence type="predicted"/>
<evidence type="ECO:0000313" key="4">
    <source>
        <dbReference type="Proteomes" id="UP000220133"/>
    </source>
</evidence>
<dbReference type="OrthoDB" id="9768048at2"/>
<dbReference type="KEGG" id="cbae:COR50_10405"/>
<dbReference type="GO" id="GO:0009244">
    <property type="term" value="P:lipopolysaccharide core region biosynthetic process"/>
    <property type="evidence" value="ECO:0007669"/>
    <property type="project" value="TreeGrafter"/>
</dbReference>
<keyword evidence="1" id="KW-0328">Glycosyltransferase</keyword>
<keyword evidence="4" id="KW-1185">Reference proteome</keyword>
<evidence type="ECO:0000256" key="1">
    <source>
        <dbReference type="ARBA" id="ARBA00022676"/>
    </source>
</evidence>
<dbReference type="GO" id="GO:0005829">
    <property type="term" value="C:cytosol"/>
    <property type="evidence" value="ECO:0007669"/>
    <property type="project" value="TreeGrafter"/>
</dbReference>
<evidence type="ECO:0000313" key="3">
    <source>
        <dbReference type="EMBL" id="ATL47546.1"/>
    </source>
</evidence>
<dbReference type="GO" id="GO:0008713">
    <property type="term" value="F:ADP-heptose-lipopolysaccharide heptosyltransferase activity"/>
    <property type="evidence" value="ECO:0007669"/>
    <property type="project" value="TreeGrafter"/>
</dbReference>
<accession>A0A291QUD0</accession>
<name>A0A291QUD0_9BACT</name>
<organism evidence="3 4">
    <name type="scientific">Chitinophaga caeni</name>
    <dbReference type="NCBI Taxonomy" id="2029983"/>
    <lineage>
        <taxon>Bacteria</taxon>
        <taxon>Pseudomonadati</taxon>
        <taxon>Bacteroidota</taxon>
        <taxon>Chitinophagia</taxon>
        <taxon>Chitinophagales</taxon>
        <taxon>Chitinophagaceae</taxon>
        <taxon>Chitinophaga</taxon>
    </lineage>
</organism>
<dbReference type="InterPro" id="IPR002201">
    <property type="entry name" value="Glyco_trans_9"/>
</dbReference>
<dbReference type="EMBL" id="CP023777">
    <property type="protein sequence ID" value="ATL47546.1"/>
    <property type="molecule type" value="Genomic_DNA"/>
</dbReference>
<dbReference type="PANTHER" id="PTHR30160:SF22">
    <property type="entry name" value="LIPOPOLYSACCHARIDE CORE BIOSYNTHESIS PROTEIN"/>
    <property type="match status" value="1"/>
</dbReference>
<sequence length="345" mass="38275">MSKLRTILATRFSAMGDVAMCIPVIRSVLAANPGLQIVFVTNKKWGALCEDVPGLVFFPADVKGAHKGVPGLYKLSREIRKSYKIDALADLHQVLRSQVLRTFFKLAGTKVAVIDKGRAEKKALTRRENKELKPLQSTVDRYASVFRELGLQFDLLPIERQQKTLQPGTLQLTGEKRTDTWIGIAPFAAHREKMYPLDNMKEVIQHYAAQPGVKVLLFGGGEAEIRALNELEVKYPSVVSLAGKIGLNEELDVISNLDVMLSMDSANMHLASLFAVPVVSIWGATHPYAGFMGYGQEMMNAVQVDLSCRPCSVFGNKTCFRGDWACMEQILPPMITHKVDNVIKK</sequence>
<evidence type="ECO:0008006" key="5">
    <source>
        <dbReference type="Google" id="ProtNLM"/>
    </source>
</evidence>
<dbReference type="Proteomes" id="UP000220133">
    <property type="component" value="Chromosome"/>
</dbReference>
<dbReference type="Pfam" id="PF01075">
    <property type="entry name" value="Glyco_transf_9"/>
    <property type="match status" value="1"/>
</dbReference>
<dbReference type="SUPFAM" id="SSF53756">
    <property type="entry name" value="UDP-Glycosyltransferase/glycogen phosphorylase"/>
    <property type="match status" value="1"/>
</dbReference>
<dbReference type="PANTHER" id="PTHR30160">
    <property type="entry name" value="TETRAACYLDISACCHARIDE 4'-KINASE-RELATED"/>
    <property type="match status" value="1"/>
</dbReference>
<keyword evidence="2" id="KW-0808">Transferase</keyword>
<dbReference type="InterPro" id="IPR051199">
    <property type="entry name" value="LPS_LOS_Heptosyltrfase"/>
</dbReference>
<reference evidence="3 4" key="1">
    <citation type="submission" date="2017-10" db="EMBL/GenBank/DDBJ databases">
        <title>Paenichitinophaga pekingensis gen. nov., sp. nov., isolated from activated sludge.</title>
        <authorList>
            <person name="Jin D."/>
            <person name="Kong X."/>
            <person name="Deng Y."/>
            <person name="Bai Z."/>
        </authorList>
    </citation>
    <scope>NUCLEOTIDE SEQUENCE [LARGE SCALE GENOMIC DNA]</scope>
    <source>
        <strain evidence="3 4">13</strain>
    </source>
</reference>
<dbReference type="Gene3D" id="3.40.50.2000">
    <property type="entry name" value="Glycogen Phosphorylase B"/>
    <property type="match status" value="2"/>
</dbReference>
<protein>
    <recommendedName>
        <fullName evidence="5">Glycosyl transferase</fullName>
    </recommendedName>
</protein>
<dbReference type="CDD" id="cd03789">
    <property type="entry name" value="GT9_LPS_heptosyltransferase"/>
    <property type="match status" value="1"/>
</dbReference>
<dbReference type="RefSeq" id="WP_098193923.1">
    <property type="nucleotide sequence ID" value="NZ_CP023777.1"/>
</dbReference>
<evidence type="ECO:0000256" key="2">
    <source>
        <dbReference type="ARBA" id="ARBA00022679"/>
    </source>
</evidence>
<dbReference type="AlphaFoldDB" id="A0A291QUD0"/>